<keyword evidence="3" id="KW-1185">Reference proteome</keyword>
<reference evidence="2 3" key="1">
    <citation type="submission" date="2023-03" db="EMBL/GenBank/DDBJ databases">
        <title>High recombination rates correlate with genetic variation in Cardiocondyla obscurior ants.</title>
        <authorList>
            <person name="Errbii M."/>
        </authorList>
    </citation>
    <scope>NUCLEOTIDE SEQUENCE [LARGE SCALE GENOMIC DNA]</scope>
    <source>
        <strain evidence="2">Alpha-2009</strain>
        <tissue evidence="2">Whole body</tissue>
    </source>
</reference>
<dbReference type="EMBL" id="JADYXP020000012">
    <property type="protein sequence ID" value="KAL0112390.1"/>
    <property type="molecule type" value="Genomic_DNA"/>
</dbReference>
<feature type="compositionally biased region" description="Basic and acidic residues" evidence="1">
    <location>
        <begin position="71"/>
        <end position="84"/>
    </location>
</feature>
<name>A0AAW2FBE4_9HYME</name>
<dbReference type="Proteomes" id="UP001430953">
    <property type="component" value="Unassembled WGS sequence"/>
</dbReference>
<evidence type="ECO:0000313" key="2">
    <source>
        <dbReference type="EMBL" id="KAL0112390.1"/>
    </source>
</evidence>
<feature type="compositionally biased region" description="Basic residues" evidence="1">
    <location>
        <begin position="85"/>
        <end position="98"/>
    </location>
</feature>
<accession>A0AAW2FBE4</accession>
<proteinExistence type="predicted"/>
<evidence type="ECO:0000256" key="1">
    <source>
        <dbReference type="SAM" id="MobiDB-lite"/>
    </source>
</evidence>
<feature type="region of interest" description="Disordered" evidence="1">
    <location>
        <begin position="25"/>
        <end position="98"/>
    </location>
</feature>
<feature type="compositionally biased region" description="Polar residues" evidence="1">
    <location>
        <begin position="25"/>
        <end position="41"/>
    </location>
</feature>
<feature type="compositionally biased region" description="Polar residues" evidence="1">
    <location>
        <begin position="59"/>
        <end position="68"/>
    </location>
</feature>
<dbReference type="AlphaFoldDB" id="A0AAW2FBE4"/>
<organism evidence="2 3">
    <name type="scientific">Cardiocondyla obscurior</name>
    <dbReference type="NCBI Taxonomy" id="286306"/>
    <lineage>
        <taxon>Eukaryota</taxon>
        <taxon>Metazoa</taxon>
        <taxon>Ecdysozoa</taxon>
        <taxon>Arthropoda</taxon>
        <taxon>Hexapoda</taxon>
        <taxon>Insecta</taxon>
        <taxon>Pterygota</taxon>
        <taxon>Neoptera</taxon>
        <taxon>Endopterygota</taxon>
        <taxon>Hymenoptera</taxon>
        <taxon>Apocrita</taxon>
        <taxon>Aculeata</taxon>
        <taxon>Formicoidea</taxon>
        <taxon>Formicidae</taxon>
        <taxon>Myrmicinae</taxon>
        <taxon>Cardiocondyla</taxon>
    </lineage>
</organism>
<evidence type="ECO:0000313" key="3">
    <source>
        <dbReference type="Proteomes" id="UP001430953"/>
    </source>
</evidence>
<comment type="caution">
    <text evidence="2">The sequence shown here is derived from an EMBL/GenBank/DDBJ whole genome shotgun (WGS) entry which is preliminary data.</text>
</comment>
<sequence>MSRQSNRSRVAERLDGWRRVASHSSGYEEQIRFNGSSASDRSQPRRARGGGAAAFRTSAPPTARNSTFRGYLERKKGSSREGRRGWSRIKKRKKVRVA</sequence>
<gene>
    <name evidence="2" type="ORF">PUN28_012024</name>
</gene>
<protein>
    <submittedName>
        <fullName evidence="2">Uncharacterized protein</fullName>
    </submittedName>
</protein>